<accession>A0ABQ0ABK9</accession>
<name>A0ABQ0ABK9_9GAMM</name>
<organism evidence="1 2">
    <name type="scientific">Sessilibacter corallicola</name>
    <dbReference type="NCBI Taxonomy" id="2904075"/>
    <lineage>
        <taxon>Bacteria</taxon>
        <taxon>Pseudomonadati</taxon>
        <taxon>Pseudomonadota</taxon>
        <taxon>Gammaproteobacteria</taxon>
        <taxon>Cellvibrionales</taxon>
        <taxon>Cellvibrionaceae</taxon>
        <taxon>Sessilibacter</taxon>
    </lineage>
</organism>
<dbReference type="Proteomes" id="UP001465153">
    <property type="component" value="Unassembled WGS sequence"/>
</dbReference>
<dbReference type="EMBL" id="BAABWN010000009">
    <property type="protein sequence ID" value="GAA6169031.1"/>
    <property type="molecule type" value="Genomic_DNA"/>
</dbReference>
<reference evidence="1 2" key="1">
    <citation type="submission" date="2024-04" db="EMBL/GenBank/DDBJ databases">
        <title>Draft genome sequence of Sessilibacter corallicola NBRC 116591.</title>
        <authorList>
            <person name="Miyakawa T."/>
            <person name="Kusuya Y."/>
            <person name="Miura T."/>
        </authorList>
    </citation>
    <scope>NUCLEOTIDE SEQUENCE [LARGE SCALE GENOMIC DNA]</scope>
    <source>
        <strain evidence="1 2">KU-00831-HH</strain>
    </source>
</reference>
<keyword evidence="2" id="KW-1185">Reference proteome</keyword>
<sequence>MFVSYLLVSGCVSSEPKPLAAASGSLVPPSVTGVELKRVNKSLVRVIQHNMEINPKLEIERLNTPSLDVVDYLALTSLTVNGETFAFSDSQGVFVESLSITKTAVEVTLDFYFPQGGSAVIHCAVDIQADKFKALPCQR</sequence>
<proteinExistence type="predicted"/>
<protein>
    <recommendedName>
        <fullName evidence="3">Lipoprotein</fullName>
    </recommendedName>
</protein>
<evidence type="ECO:0000313" key="1">
    <source>
        <dbReference type="EMBL" id="GAA6169031.1"/>
    </source>
</evidence>
<comment type="caution">
    <text evidence="1">The sequence shown here is derived from an EMBL/GenBank/DDBJ whole genome shotgun (WGS) entry which is preliminary data.</text>
</comment>
<gene>
    <name evidence="1" type="ORF">NBRC116591_28420</name>
</gene>
<evidence type="ECO:0008006" key="3">
    <source>
        <dbReference type="Google" id="ProtNLM"/>
    </source>
</evidence>
<evidence type="ECO:0000313" key="2">
    <source>
        <dbReference type="Proteomes" id="UP001465153"/>
    </source>
</evidence>